<comment type="function">
    <text evidence="10">Catalyzes the transfer of pyrophosphate from adenosine triphosphate (ATP) to 6-hydroxymethyl-7,8-dihydropterin, an enzymatic step in folate biosynthesis pathway.</text>
</comment>
<evidence type="ECO:0000256" key="3">
    <source>
        <dbReference type="ARBA" id="ARBA00013253"/>
    </source>
</evidence>
<dbReference type="RefSeq" id="WP_101284730.1">
    <property type="nucleotide sequence ID" value="NZ_CP024199.1"/>
</dbReference>
<name>A0ABM6Q902_9PROT</name>
<dbReference type="NCBIfam" id="TIGR01498">
    <property type="entry name" value="folK"/>
    <property type="match status" value="1"/>
</dbReference>
<dbReference type="InterPro" id="IPR000550">
    <property type="entry name" value="Hppk"/>
</dbReference>
<sequence>MTFQPGSENVASPSGDAILIALGANLPTERFGPPAAAIDAAIAALKDLAGVTVTGVSSFYETAPVPISDQPWYVNAIVRVETALAPHDLLQKLHDIEAGFGRVRIARNEARVLDLDLVAYGRVEISDEGGLVVPHPRLHERAFVLLPLRDVAADWVHPVLQQTVNDLIAALPDDQEIRQMQKARI</sequence>
<evidence type="ECO:0000313" key="14">
    <source>
        <dbReference type="EMBL" id="AUG53000.1"/>
    </source>
</evidence>
<comment type="similarity">
    <text evidence="2">Belongs to the HPPK family.</text>
</comment>
<evidence type="ECO:0000256" key="5">
    <source>
        <dbReference type="ARBA" id="ARBA00022679"/>
    </source>
</evidence>
<evidence type="ECO:0000256" key="4">
    <source>
        <dbReference type="ARBA" id="ARBA00016218"/>
    </source>
</evidence>
<evidence type="ECO:0000256" key="9">
    <source>
        <dbReference type="ARBA" id="ARBA00022909"/>
    </source>
</evidence>
<keyword evidence="15" id="KW-1185">Reference proteome</keyword>
<evidence type="ECO:0000256" key="10">
    <source>
        <dbReference type="ARBA" id="ARBA00029409"/>
    </source>
</evidence>
<dbReference type="SUPFAM" id="SSF55083">
    <property type="entry name" value="6-hydroxymethyl-7,8-dihydropterin pyrophosphokinase, HPPK"/>
    <property type="match status" value="1"/>
</dbReference>
<keyword evidence="5" id="KW-0808">Transferase</keyword>
<keyword evidence="7" id="KW-0418">Kinase</keyword>
<dbReference type="EC" id="2.7.6.3" evidence="3"/>
<keyword evidence="9" id="KW-0289">Folate biosynthesis</keyword>
<protein>
    <recommendedName>
        <fullName evidence="4">2-amino-4-hydroxy-6-hydroxymethyldihydropteridine pyrophosphokinase</fullName>
        <ecNumber evidence="3">2.7.6.3</ecNumber>
    </recommendedName>
    <alternativeName>
        <fullName evidence="11">6-hydroxymethyl-7,8-dihydropterin pyrophosphokinase</fullName>
    </alternativeName>
    <alternativeName>
        <fullName evidence="12">7,8-dihydro-6-hydroxymethylpterin-pyrophosphokinase</fullName>
    </alternativeName>
</protein>
<evidence type="ECO:0000256" key="2">
    <source>
        <dbReference type="ARBA" id="ARBA00005810"/>
    </source>
</evidence>
<keyword evidence="6" id="KW-0547">Nucleotide-binding</keyword>
<dbReference type="PANTHER" id="PTHR43071">
    <property type="entry name" value="2-AMINO-4-HYDROXY-6-HYDROXYMETHYLDIHYDROPTERIDINE PYROPHOSPHOKINASE"/>
    <property type="match status" value="1"/>
</dbReference>
<dbReference type="Proteomes" id="UP000233458">
    <property type="component" value="Chromosome"/>
</dbReference>
<evidence type="ECO:0000256" key="7">
    <source>
        <dbReference type="ARBA" id="ARBA00022777"/>
    </source>
</evidence>
<dbReference type="InterPro" id="IPR035907">
    <property type="entry name" value="Hppk_sf"/>
</dbReference>
<evidence type="ECO:0000256" key="12">
    <source>
        <dbReference type="ARBA" id="ARBA00033413"/>
    </source>
</evidence>
<reference evidence="14 15" key="1">
    <citation type="submission" date="2017-10" db="EMBL/GenBank/DDBJ databases">
        <title>Biodiversity and function of Thalassospira species in the particle-attached aromatic-hydrocarbon-degrading consortia from the surface seawater of the China South Sea.</title>
        <authorList>
            <person name="Dong C."/>
            <person name="Liu R."/>
            <person name="Shao Z."/>
        </authorList>
    </citation>
    <scope>NUCLEOTIDE SEQUENCE [LARGE SCALE GENOMIC DNA]</scope>
    <source>
        <strain evidence="14 15">CSC3H3</strain>
    </source>
</reference>
<dbReference type="CDD" id="cd00483">
    <property type="entry name" value="HPPK"/>
    <property type="match status" value="1"/>
</dbReference>
<dbReference type="EMBL" id="CP024199">
    <property type="protein sequence ID" value="AUG53000.1"/>
    <property type="molecule type" value="Genomic_DNA"/>
</dbReference>
<keyword evidence="8" id="KW-0067">ATP-binding</keyword>
<evidence type="ECO:0000256" key="6">
    <source>
        <dbReference type="ARBA" id="ARBA00022741"/>
    </source>
</evidence>
<evidence type="ECO:0000313" key="15">
    <source>
        <dbReference type="Proteomes" id="UP000233458"/>
    </source>
</evidence>
<accession>A0ABM6Q902</accession>
<evidence type="ECO:0000256" key="1">
    <source>
        <dbReference type="ARBA" id="ARBA00005051"/>
    </source>
</evidence>
<dbReference type="Gene3D" id="3.30.70.560">
    <property type="entry name" value="7,8-Dihydro-6-hydroxymethylpterin-pyrophosphokinase HPPK"/>
    <property type="match status" value="1"/>
</dbReference>
<comment type="pathway">
    <text evidence="1">Cofactor biosynthesis; tetrahydrofolate biosynthesis; 2-amino-4-hydroxy-6-hydroxymethyl-7,8-dihydropteridine diphosphate from 7,8-dihydroneopterin triphosphate: step 4/4.</text>
</comment>
<dbReference type="PANTHER" id="PTHR43071:SF1">
    <property type="entry name" value="2-AMINO-4-HYDROXY-6-HYDROXYMETHYLDIHYDROPTERIDINE PYROPHOSPHOKINASE"/>
    <property type="match status" value="1"/>
</dbReference>
<evidence type="ECO:0000259" key="13">
    <source>
        <dbReference type="Pfam" id="PF01288"/>
    </source>
</evidence>
<feature type="domain" description="7,8-dihydro-6-hydroxymethylpterin-pyrophosphokinase" evidence="13">
    <location>
        <begin position="20"/>
        <end position="152"/>
    </location>
</feature>
<organism evidence="14 15">
    <name type="scientific">Thalassospira marina</name>
    <dbReference type="NCBI Taxonomy" id="2048283"/>
    <lineage>
        <taxon>Bacteria</taxon>
        <taxon>Pseudomonadati</taxon>
        <taxon>Pseudomonadota</taxon>
        <taxon>Alphaproteobacteria</taxon>
        <taxon>Rhodospirillales</taxon>
        <taxon>Thalassospiraceae</taxon>
        <taxon>Thalassospira</taxon>
    </lineage>
</organism>
<evidence type="ECO:0000256" key="11">
    <source>
        <dbReference type="ARBA" id="ARBA00029766"/>
    </source>
</evidence>
<evidence type="ECO:0000256" key="8">
    <source>
        <dbReference type="ARBA" id="ARBA00022840"/>
    </source>
</evidence>
<proteinExistence type="inferred from homology"/>
<dbReference type="Pfam" id="PF01288">
    <property type="entry name" value="HPPK"/>
    <property type="match status" value="1"/>
</dbReference>
<gene>
    <name evidence="14" type="primary">folK</name>
    <name evidence="14" type="ORF">CSC3H3_09955</name>
</gene>